<reference evidence="4" key="1">
    <citation type="submission" date="2016-09" db="EMBL/GenBank/DDBJ databases">
        <authorList>
            <person name="Greninger A.L."/>
            <person name="Jerome K.R."/>
            <person name="Mcnair B."/>
            <person name="Wallis C."/>
            <person name="Fang F."/>
        </authorList>
    </citation>
    <scope>NUCLEOTIDE SEQUENCE [LARGE SCALE GENOMIC DNA]</scope>
    <source>
        <strain evidence="4">M6</strain>
    </source>
</reference>
<accession>A0A1E3RGB5</accession>
<dbReference type="Proteomes" id="UP000094053">
    <property type="component" value="Unassembled WGS sequence"/>
</dbReference>
<dbReference type="OrthoDB" id="4578563at2"/>
<dbReference type="AlphaFoldDB" id="A0A1E3RGB5"/>
<dbReference type="RefSeq" id="WP_069414785.1">
    <property type="nucleotide sequence ID" value="NZ_JACKUL010000020.1"/>
</dbReference>
<feature type="region of interest" description="Disordered" evidence="1">
    <location>
        <begin position="32"/>
        <end position="57"/>
    </location>
</feature>
<dbReference type="STRING" id="1776.BHQ18_16840"/>
<evidence type="ECO:0000256" key="1">
    <source>
        <dbReference type="SAM" id="MobiDB-lite"/>
    </source>
</evidence>
<name>A0A1E3RGB5_MYCFV</name>
<keyword evidence="2" id="KW-0732">Signal</keyword>
<evidence type="ECO:0000313" key="4">
    <source>
        <dbReference type="Proteomes" id="UP000094053"/>
    </source>
</evidence>
<evidence type="ECO:0000256" key="2">
    <source>
        <dbReference type="SAM" id="SignalP"/>
    </source>
</evidence>
<proteinExistence type="predicted"/>
<gene>
    <name evidence="3" type="ORF">BHQ18_16840</name>
</gene>
<evidence type="ECO:0000313" key="3">
    <source>
        <dbReference type="EMBL" id="ODQ88904.1"/>
    </source>
</evidence>
<feature type="chain" id="PRO_5009134857" evidence="2">
    <location>
        <begin position="31"/>
        <end position="96"/>
    </location>
</feature>
<protein>
    <submittedName>
        <fullName evidence="3">Uncharacterized protein</fullName>
    </submittedName>
</protein>
<dbReference type="EMBL" id="MIHA01000012">
    <property type="protein sequence ID" value="ODQ88904.1"/>
    <property type="molecule type" value="Genomic_DNA"/>
</dbReference>
<sequence>MSLTKLLASTAIAGSLGAAALGMSTGVAEADPGYGGPHGHGHAAIHERPGGPWRGGYEHAGHDHRPFQYHGRWVTPVFDPARAGWGFWLGPVWIPL</sequence>
<keyword evidence="4" id="KW-1185">Reference proteome</keyword>
<feature type="signal peptide" evidence="2">
    <location>
        <begin position="1"/>
        <end position="30"/>
    </location>
</feature>
<comment type="caution">
    <text evidence="3">The sequence shown here is derived from an EMBL/GenBank/DDBJ whole genome shotgun (WGS) entry which is preliminary data.</text>
</comment>
<organism evidence="3 4">
    <name type="scientific">Mycolicibacterium flavescens</name>
    <name type="common">Mycobacterium flavescens</name>
    <dbReference type="NCBI Taxonomy" id="1776"/>
    <lineage>
        <taxon>Bacteria</taxon>
        <taxon>Bacillati</taxon>
        <taxon>Actinomycetota</taxon>
        <taxon>Actinomycetes</taxon>
        <taxon>Mycobacteriales</taxon>
        <taxon>Mycobacteriaceae</taxon>
        <taxon>Mycolicibacterium</taxon>
    </lineage>
</organism>